<comment type="caution">
    <text evidence="1">The sequence shown here is derived from an EMBL/GenBank/DDBJ whole genome shotgun (WGS) entry which is preliminary data.</text>
</comment>
<accession>A0ABS1E8M7</accession>
<name>A0ABS1E8M7_9BURK</name>
<proteinExistence type="predicted"/>
<dbReference type="InterPro" id="IPR029045">
    <property type="entry name" value="ClpP/crotonase-like_dom_sf"/>
</dbReference>
<dbReference type="SUPFAM" id="SSF52096">
    <property type="entry name" value="ClpP/crotonase"/>
    <property type="match status" value="1"/>
</dbReference>
<evidence type="ECO:0000313" key="1">
    <source>
        <dbReference type="EMBL" id="MBK1779709.1"/>
    </source>
</evidence>
<organism evidence="1 2">
    <name type="scientific">Advenella mandrilli</name>
    <dbReference type="NCBI Taxonomy" id="2800330"/>
    <lineage>
        <taxon>Bacteria</taxon>
        <taxon>Pseudomonadati</taxon>
        <taxon>Pseudomonadota</taxon>
        <taxon>Betaproteobacteria</taxon>
        <taxon>Burkholderiales</taxon>
        <taxon>Alcaligenaceae</taxon>
    </lineage>
</organism>
<reference evidence="1 2" key="1">
    <citation type="submission" date="2020-12" db="EMBL/GenBank/DDBJ databases">
        <authorList>
            <person name="Lu T."/>
            <person name="Wang Q."/>
            <person name="Han X."/>
        </authorList>
    </citation>
    <scope>NUCLEOTIDE SEQUENCE [LARGE SCALE GENOMIC DNA]</scope>
    <source>
        <strain evidence="1 2">WQ 585</strain>
    </source>
</reference>
<keyword evidence="2" id="KW-1185">Reference proteome</keyword>
<dbReference type="Proteomes" id="UP000635316">
    <property type="component" value="Unassembled WGS sequence"/>
</dbReference>
<sequence length="366" mass="40759">MTKRLTSLTFILMVAVCFLLPKNSYAMKFSIMSFTSDTERSWAVLNLKRTGIFDKNIMIGIYASGEITENSHQILRDFIKKNNISHESAVVYFSSPGGSLLGGMLLGEVIREFGFDTEVGKYDSGKVQEEAVCASACVYAFVGGVGRYVTDKGILGLHRFYSKNGNLSEGITQQLSAILINYLLSMGVDPSVFSSAAVVASNEMLWLTTRQALEFKIVNYGEEPTIIKLKQTMGKSFLAIGQNHRLYSMVFSLSCLNGNTYLLSILKINPKWAKFIYDKALVAQIDFDGYIIHSESRVGDRFGLKLDKGSVFIEKQLSKNNIDFLLKSKSSLTLIIKGKELFITAAIVRVNENVIGEIQNYLKNCH</sequence>
<dbReference type="EMBL" id="JAENGP010000001">
    <property type="protein sequence ID" value="MBK1779709.1"/>
    <property type="molecule type" value="Genomic_DNA"/>
</dbReference>
<dbReference type="RefSeq" id="WP_200232714.1">
    <property type="nucleotide sequence ID" value="NZ_JAENGP010000001.1"/>
</dbReference>
<dbReference type="Gene3D" id="3.90.226.10">
    <property type="entry name" value="2-enoyl-CoA Hydratase, Chain A, domain 1"/>
    <property type="match status" value="1"/>
</dbReference>
<evidence type="ECO:0000313" key="2">
    <source>
        <dbReference type="Proteomes" id="UP000635316"/>
    </source>
</evidence>
<gene>
    <name evidence="1" type="ORF">JHL22_00600</name>
</gene>
<protein>
    <submittedName>
        <fullName evidence="1">Uncharacterized protein</fullName>
    </submittedName>
</protein>